<dbReference type="InterPro" id="IPR012001">
    <property type="entry name" value="Thiamin_PyroP_enz_TPP-bd_dom"/>
</dbReference>
<dbReference type="PANTHER" id="PTHR18968:SF13">
    <property type="entry name" value="ACETOLACTATE SYNTHASE CATALYTIC SUBUNIT, MITOCHONDRIAL"/>
    <property type="match status" value="1"/>
</dbReference>
<keyword evidence="11 14" id="KW-0786">Thiamine pyrophosphate</keyword>
<dbReference type="InterPro" id="IPR039368">
    <property type="entry name" value="AHAS_TPP"/>
</dbReference>
<comment type="pathway">
    <text evidence="1 14">Amino-acid biosynthesis; L-isoleucine biosynthesis; L-isoleucine from 2-oxobutanoate: step 1/4.</text>
</comment>
<evidence type="ECO:0000256" key="14">
    <source>
        <dbReference type="RuleBase" id="RU003591"/>
    </source>
</evidence>
<comment type="cofactor">
    <cofactor evidence="14">
        <name>thiamine diphosphate</name>
        <dbReference type="ChEBI" id="CHEBI:58937"/>
    </cofactor>
    <text evidence="14">Binds 1 thiamine pyrophosphate per subunit.</text>
</comment>
<dbReference type="InterPro" id="IPR029035">
    <property type="entry name" value="DHS-like_NAD/FAD-binding_dom"/>
</dbReference>
<dbReference type="GO" id="GO:0050660">
    <property type="term" value="F:flavin adenine dinucleotide binding"/>
    <property type="evidence" value="ECO:0007669"/>
    <property type="project" value="InterPro"/>
</dbReference>
<keyword evidence="7 14" id="KW-0808">Transferase</keyword>
<dbReference type="eggNOG" id="COG0028">
    <property type="taxonomic scope" value="Bacteria"/>
</dbReference>
<dbReference type="InterPro" id="IPR012000">
    <property type="entry name" value="Thiamin_PyroP_enz_cen_dom"/>
</dbReference>
<evidence type="ECO:0000256" key="5">
    <source>
        <dbReference type="ARBA" id="ARBA00022605"/>
    </source>
</evidence>
<keyword evidence="10 14" id="KW-0460">Magnesium</keyword>
<dbReference type="Pfam" id="PF02776">
    <property type="entry name" value="TPP_enzyme_N"/>
    <property type="match status" value="1"/>
</dbReference>
<dbReference type="InterPro" id="IPR029061">
    <property type="entry name" value="THDP-binding"/>
</dbReference>
<evidence type="ECO:0000256" key="6">
    <source>
        <dbReference type="ARBA" id="ARBA00022630"/>
    </source>
</evidence>
<keyword evidence="8 14" id="KW-0479">Metal-binding</keyword>
<dbReference type="NCBIfam" id="TIGR00118">
    <property type="entry name" value="acolac_lg"/>
    <property type="match status" value="1"/>
</dbReference>
<keyword evidence="12 14" id="KW-0100">Branched-chain amino acid biosynthesis</keyword>
<dbReference type="UniPathway" id="UPA00049">
    <property type="reaction ID" value="UER00059"/>
</dbReference>
<dbReference type="Gene3D" id="3.40.50.970">
    <property type="match status" value="2"/>
</dbReference>
<keyword evidence="9" id="KW-0274">FAD</keyword>
<dbReference type="EMBL" id="BAFH01000004">
    <property type="protein sequence ID" value="GAB64342.1"/>
    <property type="molecule type" value="Genomic_DNA"/>
</dbReference>
<dbReference type="CDD" id="cd02015">
    <property type="entry name" value="TPP_AHAS"/>
    <property type="match status" value="1"/>
</dbReference>
<dbReference type="PANTHER" id="PTHR18968">
    <property type="entry name" value="THIAMINE PYROPHOSPHATE ENZYMES"/>
    <property type="match status" value="1"/>
</dbReference>
<dbReference type="GO" id="GO:0005948">
    <property type="term" value="C:acetolactate synthase complex"/>
    <property type="evidence" value="ECO:0007669"/>
    <property type="project" value="UniProtKB-ARBA"/>
</dbReference>
<feature type="domain" description="Thiamine pyrophosphate enzyme N-terminal TPP-binding" evidence="17">
    <location>
        <begin position="4"/>
        <end position="117"/>
    </location>
</feature>
<evidence type="ECO:0000313" key="19">
    <source>
        <dbReference type="Proteomes" id="UP000002985"/>
    </source>
</evidence>
<keyword evidence="19" id="KW-1185">Reference proteome</keyword>
<comment type="similarity">
    <text evidence="3 14">Belongs to the TPP enzyme family.</text>
</comment>
<dbReference type="GO" id="GO:0003984">
    <property type="term" value="F:acetolactate synthase activity"/>
    <property type="evidence" value="ECO:0007669"/>
    <property type="project" value="UniProtKB-EC"/>
</dbReference>
<name>I3IRJ7_9BACT</name>
<dbReference type="FunFam" id="3.40.50.1220:FF:000008">
    <property type="entry name" value="Acetolactate synthase"/>
    <property type="match status" value="1"/>
</dbReference>
<dbReference type="AlphaFoldDB" id="I3IRJ7"/>
<sequence length="557" mass="60842">MIKTGSQILVDALIREGVEYVFGIPGGAVLPLFDVLFESPIKFILTRHEQGAGHAADGYARATGKVGVCLATSGPGATNLATAIATAYMDSIPVVAITGQVKTFLIGNDAFQEADIIGITRPITKHSYLVKDIKDLARIVKEAFYIANTGRRGPVLIDLPVDITMEKCEEIIPAEVNLPGYKPKYEGNIRQIKIAAEVINNSKRPVVYTGGGIIASDCSKELLEFSEKGNLPVTTTLMGLGGFPEDHHLSLGMLGMHGTAYANFAVTESDVLIAIGARFDDRITGKIDEFAPDAKIIHIDIDPSSISKSIEVDIPVVGDAKNILKELKKYIHFVERREWFDKIRHWKEKSPLSYNNNGNVIKPQYVIEQICDVARGNAIITTEVGQNQMWAAQFFTFTKPRTFLSSGGLGTMGYGFPAAIGAQLGCPDKIVVDIAGDGSIQMNIQELSTVVRLNIPVKIAILNNGYLGMVRQWQELFYNKRYSGVNLDGNPDFVKLAEAYGAKGFLVEKKEDVRPTIEKAFSLYGPVIMDFRVDPSENVFPMVPAGQAIHRMIGTMA</sequence>
<dbReference type="InterPro" id="IPR012846">
    <property type="entry name" value="Acetolactate_synth_lsu"/>
</dbReference>
<evidence type="ECO:0000256" key="9">
    <source>
        <dbReference type="ARBA" id="ARBA00022827"/>
    </source>
</evidence>
<dbReference type="InterPro" id="IPR011766">
    <property type="entry name" value="TPP_enzyme_TPP-bd"/>
</dbReference>
<evidence type="ECO:0000256" key="11">
    <source>
        <dbReference type="ARBA" id="ARBA00023052"/>
    </source>
</evidence>
<evidence type="ECO:0000259" key="17">
    <source>
        <dbReference type="Pfam" id="PF02776"/>
    </source>
</evidence>
<feature type="domain" description="Thiamine pyrophosphate enzyme central" evidence="15">
    <location>
        <begin position="192"/>
        <end position="327"/>
    </location>
</feature>
<dbReference type="SUPFAM" id="SSF52518">
    <property type="entry name" value="Thiamin diphosphate-binding fold (THDP-binding)"/>
    <property type="match status" value="2"/>
</dbReference>
<comment type="pathway">
    <text evidence="2 14">Amino-acid biosynthesis; L-valine biosynthesis; L-valine from pyruvate: step 1/4.</text>
</comment>
<dbReference type="FunFam" id="3.40.50.970:FF:000007">
    <property type="entry name" value="Acetolactate synthase"/>
    <property type="match status" value="1"/>
</dbReference>
<dbReference type="GO" id="GO:0030976">
    <property type="term" value="F:thiamine pyrophosphate binding"/>
    <property type="evidence" value="ECO:0007669"/>
    <property type="project" value="UniProtKB-UniRule"/>
</dbReference>
<evidence type="ECO:0000313" key="18">
    <source>
        <dbReference type="EMBL" id="GAB64342.1"/>
    </source>
</evidence>
<evidence type="ECO:0000256" key="2">
    <source>
        <dbReference type="ARBA" id="ARBA00005025"/>
    </source>
</evidence>
<dbReference type="Pfam" id="PF00205">
    <property type="entry name" value="TPP_enzyme_M"/>
    <property type="match status" value="1"/>
</dbReference>
<evidence type="ECO:0000259" key="16">
    <source>
        <dbReference type="Pfam" id="PF02775"/>
    </source>
</evidence>
<gene>
    <name evidence="18" type="ORF">KSU1_D1033</name>
</gene>
<dbReference type="SUPFAM" id="SSF52467">
    <property type="entry name" value="DHS-like NAD/FAD-binding domain"/>
    <property type="match status" value="1"/>
</dbReference>
<evidence type="ECO:0000256" key="7">
    <source>
        <dbReference type="ARBA" id="ARBA00022679"/>
    </source>
</evidence>
<dbReference type="UniPathway" id="UPA00047">
    <property type="reaction ID" value="UER00055"/>
</dbReference>
<proteinExistence type="inferred from homology"/>
<protein>
    <recommendedName>
        <fullName evidence="4 14">Acetolactate synthase</fullName>
        <ecNumber evidence="4 14">2.2.1.6</ecNumber>
    </recommendedName>
</protein>
<dbReference type="Proteomes" id="UP000002985">
    <property type="component" value="Unassembled WGS sequence"/>
</dbReference>
<evidence type="ECO:0000256" key="10">
    <source>
        <dbReference type="ARBA" id="ARBA00022842"/>
    </source>
</evidence>
<keyword evidence="6" id="KW-0285">Flavoprotein</keyword>
<accession>I3IRJ7</accession>
<dbReference type="InterPro" id="IPR000399">
    <property type="entry name" value="TPP-bd_CS"/>
</dbReference>
<evidence type="ECO:0000259" key="15">
    <source>
        <dbReference type="Pfam" id="PF00205"/>
    </source>
</evidence>
<dbReference type="GO" id="GO:0009099">
    <property type="term" value="P:L-valine biosynthetic process"/>
    <property type="evidence" value="ECO:0007669"/>
    <property type="project" value="UniProtKB-UniPathway"/>
</dbReference>
<evidence type="ECO:0000256" key="12">
    <source>
        <dbReference type="ARBA" id="ARBA00023304"/>
    </source>
</evidence>
<evidence type="ECO:0000256" key="13">
    <source>
        <dbReference type="ARBA" id="ARBA00048670"/>
    </source>
</evidence>
<evidence type="ECO:0000256" key="3">
    <source>
        <dbReference type="ARBA" id="ARBA00007812"/>
    </source>
</evidence>
<dbReference type="FunFam" id="3.40.50.970:FF:000016">
    <property type="entry name" value="Acetolactate synthase"/>
    <property type="match status" value="1"/>
</dbReference>
<comment type="catalytic activity">
    <reaction evidence="13 14">
        <text>2 pyruvate + H(+) = (2S)-2-acetolactate + CO2</text>
        <dbReference type="Rhea" id="RHEA:25249"/>
        <dbReference type="ChEBI" id="CHEBI:15361"/>
        <dbReference type="ChEBI" id="CHEBI:15378"/>
        <dbReference type="ChEBI" id="CHEBI:16526"/>
        <dbReference type="ChEBI" id="CHEBI:58476"/>
        <dbReference type="EC" id="2.2.1.6"/>
    </reaction>
</comment>
<reference evidence="18 19" key="1">
    <citation type="journal article" date="2012" name="FEBS Lett.">
        <title>Anammox organism KSU-1 expresses a NirK-type copper-containing nitrite reductase instead of a NirS-type with cytochrome cd1.</title>
        <authorList>
            <person name="Hira D."/>
            <person name="Toh H."/>
            <person name="Migita C.T."/>
            <person name="Okubo H."/>
            <person name="Nishiyama T."/>
            <person name="Hattori M."/>
            <person name="Furukawa K."/>
            <person name="Fujii T."/>
        </authorList>
    </citation>
    <scope>NUCLEOTIDE SEQUENCE [LARGE SCALE GENOMIC DNA]</scope>
</reference>
<dbReference type="OrthoDB" id="4494979at2"/>
<dbReference type="CDD" id="cd07035">
    <property type="entry name" value="TPP_PYR_POX_like"/>
    <property type="match status" value="1"/>
</dbReference>
<comment type="caution">
    <text evidence="18">The sequence shown here is derived from an EMBL/GenBank/DDBJ whole genome shotgun (WGS) entry which is preliminary data.</text>
</comment>
<comment type="cofactor">
    <cofactor evidence="14">
        <name>Mg(2+)</name>
        <dbReference type="ChEBI" id="CHEBI:18420"/>
    </cofactor>
    <text evidence="14">Binds 1 Mg(2+) ion per subunit.</text>
</comment>
<dbReference type="EC" id="2.2.1.6" evidence="4 14"/>
<keyword evidence="5 14" id="KW-0028">Amino-acid biosynthesis</keyword>
<dbReference type="Pfam" id="PF02775">
    <property type="entry name" value="TPP_enzyme_C"/>
    <property type="match status" value="1"/>
</dbReference>
<organism evidence="18 19">
    <name type="scientific">Candidatus Jettenia caeni</name>
    <dbReference type="NCBI Taxonomy" id="247490"/>
    <lineage>
        <taxon>Bacteria</taxon>
        <taxon>Pseudomonadati</taxon>
        <taxon>Planctomycetota</taxon>
        <taxon>Candidatus Brocadiia</taxon>
        <taxon>Candidatus Brocadiales</taxon>
        <taxon>Candidatus Brocadiaceae</taxon>
        <taxon>Candidatus Jettenia</taxon>
    </lineage>
</organism>
<dbReference type="GO" id="GO:0000287">
    <property type="term" value="F:magnesium ion binding"/>
    <property type="evidence" value="ECO:0007669"/>
    <property type="project" value="UniProtKB-UniRule"/>
</dbReference>
<dbReference type="InterPro" id="IPR045229">
    <property type="entry name" value="TPP_enz"/>
</dbReference>
<dbReference type="PROSITE" id="PS00187">
    <property type="entry name" value="TPP_ENZYMES"/>
    <property type="match status" value="1"/>
</dbReference>
<dbReference type="GO" id="GO:0009097">
    <property type="term" value="P:isoleucine biosynthetic process"/>
    <property type="evidence" value="ECO:0007669"/>
    <property type="project" value="UniProtKB-UniPathway"/>
</dbReference>
<feature type="domain" description="Thiamine pyrophosphate enzyme TPP-binding" evidence="16">
    <location>
        <begin position="384"/>
        <end position="530"/>
    </location>
</feature>
<dbReference type="STRING" id="247490.KSU1_D1033"/>
<dbReference type="Gene3D" id="3.40.50.1220">
    <property type="entry name" value="TPP-binding domain"/>
    <property type="match status" value="1"/>
</dbReference>
<evidence type="ECO:0000256" key="8">
    <source>
        <dbReference type="ARBA" id="ARBA00022723"/>
    </source>
</evidence>
<evidence type="ECO:0000256" key="4">
    <source>
        <dbReference type="ARBA" id="ARBA00013145"/>
    </source>
</evidence>
<evidence type="ECO:0000256" key="1">
    <source>
        <dbReference type="ARBA" id="ARBA00004974"/>
    </source>
</evidence>